<name>A0ABU9WJK4_9BURK</name>
<keyword evidence="7 8" id="KW-0472">Membrane</keyword>
<comment type="subcellular location">
    <subcellularLocation>
        <location evidence="1">Cell inner membrane</location>
        <topology evidence="1">Multi-pass membrane protein</topology>
    </subcellularLocation>
    <subcellularLocation>
        <location evidence="8">Cell membrane</location>
        <topology evidence="8">Multi-pass membrane protein</topology>
    </subcellularLocation>
</comment>
<evidence type="ECO:0000256" key="2">
    <source>
        <dbReference type="ARBA" id="ARBA00022448"/>
    </source>
</evidence>
<feature type="domain" description="ABC transmembrane type-1" evidence="9">
    <location>
        <begin position="360"/>
        <end position="554"/>
    </location>
</feature>
<dbReference type="SUPFAM" id="SSF161098">
    <property type="entry name" value="MetI-like"/>
    <property type="match status" value="2"/>
</dbReference>
<dbReference type="RefSeq" id="WP_343493083.1">
    <property type="nucleotide sequence ID" value="NZ_JBCPYA010000008.1"/>
</dbReference>
<keyword evidence="5 8" id="KW-0812">Transmembrane</keyword>
<keyword evidence="11" id="KW-1185">Reference proteome</keyword>
<proteinExistence type="inferred from homology"/>
<evidence type="ECO:0000313" key="10">
    <source>
        <dbReference type="EMBL" id="MEN2472151.1"/>
    </source>
</evidence>
<feature type="transmembrane region" description="Helical" evidence="8">
    <location>
        <begin position="70"/>
        <end position="94"/>
    </location>
</feature>
<gene>
    <name evidence="10" type="ORF">VOI36_19795</name>
</gene>
<keyword evidence="3" id="KW-1003">Cell membrane</keyword>
<reference evidence="10 11" key="1">
    <citation type="submission" date="2024-05" db="EMBL/GenBank/DDBJ databases">
        <title>Burkholderia sp. Nov. a novel bacteria isolated from rhizosphere soil of Camellia sinensis.</title>
        <authorList>
            <person name="Dong Y."/>
        </authorList>
    </citation>
    <scope>NUCLEOTIDE SEQUENCE [LARGE SCALE GENOMIC DNA]</scope>
    <source>
        <strain evidence="10 11">GS2Y</strain>
    </source>
</reference>
<feature type="transmembrane region" description="Helical" evidence="8">
    <location>
        <begin position="482"/>
        <end position="503"/>
    </location>
</feature>
<feature type="domain" description="ABC transmembrane type-1" evidence="9">
    <location>
        <begin position="66"/>
        <end position="274"/>
    </location>
</feature>
<comment type="similarity">
    <text evidence="8">Belongs to the binding-protein-dependent transport system permease family.</text>
</comment>
<evidence type="ECO:0000256" key="8">
    <source>
        <dbReference type="RuleBase" id="RU363032"/>
    </source>
</evidence>
<keyword evidence="6 8" id="KW-1133">Transmembrane helix</keyword>
<accession>A0ABU9WJK4</accession>
<feature type="transmembrane region" description="Helical" evidence="8">
    <location>
        <begin position="252"/>
        <end position="273"/>
    </location>
</feature>
<evidence type="ECO:0000256" key="5">
    <source>
        <dbReference type="ARBA" id="ARBA00022692"/>
    </source>
</evidence>
<dbReference type="Proteomes" id="UP001466933">
    <property type="component" value="Unassembled WGS sequence"/>
</dbReference>
<feature type="transmembrane region" description="Helical" evidence="8">
    <location>
        <begin position="425"/>
        <end position="447"/>
    </location>
</feature>
<evidence type="ECO:0000313" key="11">
    <source>
        <dbReference type="Proteomes" id="UP001466933"/>
    </source>
</evidence>
<comment type="caution">
    <text evidence="10">The sequence shown here is derived from an EMBL/GenBank/DDBJ whole genome shotgun (WGS) entry which is preliminary data.</text>
</comment>
<feature type="transmembrane region" description="Helical" evidence="8">
    <location>
        <begin position="147"/>
        <end position="167"/>
    </location>
</feature>
<dbReference type="EMBL" id="JBCPYA010000008">
    <property type="protein sequence ID" value="MEN2472151.1"/>
    <property type="molecule type" value="Genomic_DNA"/>
</dbReference>
<feature type="transmembrane region" description="Helical" evidence="8">
    <location>
        <begin position="306"/>
        <end position="332"/>
    </location>
</feature>
<feature type="transmembrane region" description="Helical" evidence="8">
    <location>
        <begin position="364"/>
        <end position="386"/>
    </location>
</feature>
<feature type="transmembrane region" description="Helical" evidence="8">
    <location>
        <begin position="101"/>
        <end position="122"/>
    </location>
</feature>
<dbReference type="InterPro" id="IPR035906">
    <property type="entry name" value="MetI-like_sf"/>
</dbReference>
<dbReference type="Gene3D" id="1.10.3720.10">
    <property type="entry name" value="MetI-like"/>
    <property type="match status" value="2"/>
</dbReference>
<dbReference type="PANTHER" id="PTHR43357">
    <property type="entry name" value="INNER MEMBRANE ABC TRANSPORTER PERMEASE PROTEIN YDCV"/>
    <property type="match status" value="1"/>
</dbReference>
<protein>
    <submittedName>
        <fullName evidence="10">Iron ABC transporter permease</fullName>
    </submittedName>
</protein>
<keyword evidence="4" id="KW-0997">Cell inner membrane</keyword>
<feature type="transmembrane region" description="Helical" evidence="8">
    <location>
        <begin position="534"/>
        <end position="558"/>
    </location>
</feature>
<organism evidence="10 11">
    <name type="scientific">Burkholderia theae</name>
    <dbReference type="NCBI Taxonomy" id="3143496"/>
    <lineage>
        <taxon>Bacteria</taxon>
        <taxon>Pseudomonadati</taxon>
        <taxon>Pseudomonadota</taxon>
        <taxon>Betaproteobacteria</taxon>
        <taxon>Burkholderiales</taxon>
        <taxon>Burkholderiaceae</taxon>
        <taxon>Burkholderia</taxon>
    </lineage>
</organism>
<sequence>MNGVRAGAALSRGAADWPFLLPLLLVAVLSVAPTLRLLWEAGVGLRWSADTPALRVLRDVATWQAIGHSVYTGVVGTLIAVALGGLFGFVLTLTDVRGKGFWAFGFMLPMMIPPQVTAFAWLQLSGPSSPLLKTLGLAPPLGSPQPLYSAGGIALLLGIQHAPLVFLSLRASLLTLPVDLIEAARLAGADSTRLWRDMVFPLARPGLVAGSALAFVSSLGNFGIPALLGIPAGYYVLPTLIYQKMAGFGTEMLPQVAVLSLLIGAIALAGLGLQSRIQARRALRLSGAAGRPVRLPLGRARWMVELLLALALVVMLLAPLTALLVSSLVPAIGIGLSPHTLTLQAYGEMLAKQGATLRALRNSVMLAGAAALALPLLALPVAWWQVRRPGRALACLGAAIEIPYAVPGVVLAIACILLFARPLPVIGVTLYGSLAIILVAYLARFMVVAFRPVRASLNQLDPSLEEAAQLAGASLGRRLRDILLPLVAPSAFAGALLVFLTAVNELTVSALLWSAGNETLGVLIFNLNESGDSVLAAAVSVLIVAMVAALMALLSVLARRLPQGVVPWRN</sequence>
<evidence type="ECO:0000256" key="6">
    <source>
        <dbReference type="ARBA" id="ARBA00022989"/>
    </source>
</evidence>
<dbReference type="Pfam" id="PF00528">
    <property type="entry name" value="BPD_transp_1"/>
    <property type="match status" value="2"/>
</dbReference>
<dbReference type="PANTHER" id="PTHR43357:SF3">
    <property type="entry name" value="FE(3+)-TRANSPORT SYSTEM PERMEASE PROTEIN FBPB 2"/>
    <property type="match status" value="1"/>
</dbReference>
<dbReference type="InterPro" id="IPR000515">
    <property type="entry name" value="MetI-like"/>
</dbReference>
<feature type="transmembrane region" description="Helical" evidence="8">
    <location>
        <begin position="393"/>
        <end position="419"/>
    </location>
</feature>
<dbReference type="PROSITE" id="PS50928">
    <property type="entry name" value="ABC_TM1"/>
    <property type="match status" value="2"/>
</dbReference>
<keyword evidence="2 8" id="KW-0813">Transport</keyword>
<evidence type="ECO:0000256" key="7">
    <source>
        <dbReference type="ARBA" id="ARBA00023136"/>
    </source>
</evidence>
<feature type="transmembrane region" description="Helical" evidence="8">
    <location>
        <begin position="206"/>
        <end position="232"/>
    </location>
</feature>
<feature type="transmembrane region" description="Helical" evidence="8">
    <location>
        <begin position="20"/>
        <end position="39"/>
    </location>
</feature>
<evidence type="ECO:0000256" key="1">
    <source>
        <dbReference type="ARBA" id="ARBA00004429"/>
    </source>
</evidence>
<evidence type="ECO:0000256" key="4">
    <source>
        <dbReference type="ARBA" id="ARBA00022519"/>
    </source>
</evidence>
<dbReference type="CDD" id="cd06261">
    <property type="entry name" value="TM_PBP2"/>
    <property type="match status" value="2"/>
</dbReference>
<evidence type="ECO:0000256" key="3">
    <source>
        <dbReference type="ARBA" id="ARBA00022475"/>
    </source>
</evidence>
<evidence type="ECO:0000259" key="9">
    <source>
        <dbReference type="PROSITE" id="PS50928"/>
    </source>
</evidence>